<sequence>MCSDRCTKLFHNGTIFELQRESRKAVLTFTGTIHACKSDTSLVHICKLHVRIKACIQNQPKITPSSH</sequence>
<reference evidence="1" key="2">
    <citation type="journal article" date="2023" name="Int. J. Mol. Sci.">
        <title>De Novo Assembly and Annotation of 11 Diverse Shrub Willow (Salix) Genomes Reveals Novel Gene Organization in Sex-Linked Regions.</title>
        <authorList>
            <person name="Hyden B."/>
            <person name="Feng K."/>
            <person name="Yates T.B."/>
            <person name="Jawdy S."/>
            <person name="Cereghino C."/>
            <person name="Smart L.B."/>
            <person name="Muchero W."/>
        </authorList>
    </citation>
    <scope>NUCLEOTIDE SEQUENCE</scope>
    <source>
        <tissue evidence="1">Shoot tip</tissue>
    </source>
</reference>
<dbReference type="Proteomes" id="UP001151752">
    <property type="component" value="Chromosome 3"/>
</dbReference>
<dbReference type="AlphaFoldDB" id="A0A9Q0PXH1"/>
<gene>
    <name evidence="1" type="ORF">OIU74_015164</name>
</gene>
<evidence type="ECO:0000313" key="2">
    <source>
        <dbReference type="Proteomes" id="UP001151752"/>
    </source>
</evidence>
<dbReference type="EMBL" id="JAPFFM010000017">
    <property type="protein sequence ID" value="KAJ6696205.1"/>
    <property type="molecule type" value="Genomic_DNA"/>
</dbReference>
<keyword evidence="2" id="KW-1185">Reference proteome</keyword>
<evidence type="ECO:0000313" key="1">
    <source>
        <dbReference type="EMBL" id="KAJ6696205.1"/>
    </source>
</evidence>
<name>A0A9Q0PXH1_9ROSI</name>
<comment type="caution">
    <text evidence="1">The sequence shown here is derived from an EMBL/GenBank/DDBJ whole genome shotgun (WGS) entry which is preliminary data.</text>
</comment>
<reference evidence="1" key="1">
    <citation type="submission" date="2022-11" db="EMBL/GenBank/DDBJ databases">
        <authorList>
            <person name="Hyden B.L."/>
            <person name="Feng K."/>
            <person name="Yates T."/>
            <person name="Jawdy S."/>
            <person name="Smart L.B."/>
            <person name="Muchero W."/>
        </authorList>
    </citation>
    <scope>NUCLEOTIDE SEQUENCE</scope>
    <source>
        <tissue evidence="1">Shoot tip</tissue>
    </source>
</reference>
<accession>A0A9Q0PXH1</accession>
<protein>
    <submittedName>
        <fullName evidence="1">Uncharacterized protein</fullName>
    </submittedName>
</protein>
<proteinExistence type="predicted"/>
<organism evidence="1 2">
    <name type="scientific">Salix koriyanagi</name>
    <dbReference type="NCBI Taxonomy" id="2511006"/>
    <lineage>
        <taxon>Eukaryota</taxon>
        <taxon>Viridiplantae</taxon>
        <taxon>Streptophyta</taxon>
        <taxon>Embryophyta</taxon>
        <taxon>Tracheophyta</taxon>
        <taxon>Spermatophyta</taxon>
        <taxon>Magnoliopsida</taxon>
        <taxon>eudicotyledons</taxon>
        <taxon>Gunneridae</taxon>
        <taxon>Pentapetalae</taxon>
        <taxon>rosids</taxon>
        <taxon>fabids</taxon>
        <taxon>Malpighiales</taxon>
        <taxon>Salicaceae</taxon>
        <taxon>Saliceae</taxon>
        <taxon>Salix</taxon>
    </lineage>
</organism>